<reference evidence="2" key="1">
    <citation type="submission" date="2013-02" db="EMBL/GenBank/DDBJ databases">
        <authorList>
            <consortium name="The Broad Institute Genome Sequencing Platform"/>
            <person name="Cuomo C."/>
            <person name="Becnel J."/>
            <person name="Sanscrainte N."/>
            <person name="Walker B."/>
            <person name="Young S.K."/>
            <person name="Zeng Q."/>
            <person name="Gargeya S."/>
            <person name="Fitzgerald M."/>
            <person name="Haas B."/>
            <person name="Abouelleil A."/>
            <person name="Alvarado L."/>
            <person name="Arachchi H.M."/>
            <person name="Berlin A.M."/>
            <person name="Chapman S.B."/>
            <person name="Dewar J."/>
            <person name="Goldberg J."/>
            <person name="Griggs A."/>
            <person name="Gujja S."/>
            <person name="Hansen M."/>
            <person name="Howarth C."/>
            <person name="Imamovic A."/>
            <person name="Larimer J."/>
            <person name="McCowan C."/>
            <person name="Murphy C."/>
            <person name="Neiman D."/>
            <person name="Pearson M."/>
            <person name="Priest M."/>
            <person name="Roberts A."/>
            <person name="Saif S."/>
            <person name="Shea T."/>
            <person name="Sisk P."/>
            <person name="Sykes S."/>
            <person name="Wortman J."/>
            <person name="Nusbaum C."/>
            <person name="Birren B."/>
        </authorList>
    </citation>
    <scope>NUCLEOTIDE SEQUENCE [LARGE SCALE GENOMIC DNA]</scope>
    <source>
        <strain evidence="2">PRA339</strain>
    </source>
</reference>
<dbReference type="OrthoDB" id="10380398at2759"/>
<dbReference type="HOGENOM" id="CLU_039308_0_0_1"/>
<dbReference type="EMBL" id="KK365135">
    <property type="protein sequence ID" value="KCZ81905.1"/>
    <property type="molecule type" value="Genomic_DNA"/>
</dbReference>
<keyword evidence="2" id="KW-1185">Reference proteome</keyword>
<reference evidence="1 2" key="2">
    <citation type="submission" date="2014-03" db="EMBL/GenBank/DDBJ databases">
        <title>The Genome Sequence of Anncaliia algerae insect isolate PRA339.</title>
        <authorList>
            <consortium name="The Broad Institute Genome Sequencing Platform"/>
            <consortium name="The Broad Institute Genome Sequencing Center for Infectious Disease"/>
            <person name="Cuomo C."/>
            <person name="Becnel J."/>
            <person name="Sanscrainte N."/>
            <person name="Walker B."/>
            <person name="Young S.K."/>
            <person name="Zeng Q."/>
            <person name="Gargeya S."/>
            <person name="Fitzgerald M."/>
            <person name="Haas B."/>
            <person name="Abouelleil A."/>
            <person name="Alvarado L."/>
            <person name="Arachchi H.M."/>
            <person name="Berlin A.M."/>
            <person name="Chapman S.B."/>
            <person name="Dewar J."/>
            <person name="Goldberg J."/>
            <person name="Griggs A."/>
            <person name="Gujja S."/>
            <person name="Hansen M."/>
            <person name="Howarth C."/>
            <person name="Imamovic A."/>
            <person name="Larimer J."/>
            <person name="McCowan C."/>
            <person name="Murphy C."/>
            <person name="Neiman D."/>
            <person name="Pearson M."/>
            <person name="Priest M."/>
            <person name="Roberts A."/>
            <person name="Saif S."/>
            <person name="Shea T."/>
            <person name="Sisk P."/>
            <person name="Sykes S."/>
            <person name="Wortman J."/>
            <person name="Nusbaum C."/>
            <person name="Birren B."/>
        </authorList>
    </citation>
    <scope>NUCLEOTIDE SEQUENCE [LARGE SCALE GENOMIC DNA]</scope>
    <source>
        <strain evidence="1 2">PRA339</strain>
    </source>
</reference>
<evidence type="ECO:0000313" key="2">
    <source>
        <dbReference type="Proteomes" id="UP000030655"/>
    </source>
</evidence>
<proteinExistence type="predicted"/>
<sequence>MNNFLQVMKYFLFIISNINCSTLEILEGQGKDLETGKTNKREFLAKMDEQIEVLYNELKRLQSFETEIPLDKKSNRTKKRFFYYLLYGNYFNGYDFPVKYNEELKNFKEYFNFPVIPKKLVDAIDHIFSNLRLSKFDKSLEALYISAMQKYNEWANKYTNLNENIEYIHQQFLHYEKNNIGVWDQNSFNKLRQLRESYDSYANASQNFYESYRKLKGRFKVFRSGWSKLDRRQKLSLVYNAKKIESGLSDILCICEIVQKERNDLVLLYGKLISFVIQNSHLVADNKITKRMIRGYIDFTYNYELFFVKVSKLTTFMNHSTDFYRQLQYSEPFSDINLNFRKLTDFFVSLKSEFEKDKNLQMVYDLISKRIILKLESHPKILEKFFSKIYDQSIKLGKRNNRLLIEIIKKDLSLNEVEAFGFMINFMLKRNKIDSVSAMKLH</sequence>
<name>A0A059F3X3_9MICR</name>
<protein>
    <submittedName>
        <fullName evidence="1">Uncharacterized protein</fullName>
    </submittedName>
</protein>
<evidence type="ECO:0000313" key="1">
    <source>
        <dbReference type="EMBL" id="KCZ81905.1"/>
    </source>
</evidence>
<dbReference type="Proteomes" id="UP000030655">
    <property type="component" value="Unassembled WGS sequence"/>
</dbReference>
<dbReference type="VEuPathDB" id="MicrosporidiaDB:H312_00664"/>
<dbReference type="AlphaFoldDB" id="A0A059F3X3"/>
<gene>
    <name evidence="1" type="ORF">H312_00664</name>
</gene>
<organism evidence="1 2">
    <name type="scientific">Anncaliia algerae PRA339</name>
    <dbReference type="NCBI Taxonomy" id="1288291"/>
    <lineage>
        <taxon>Eukaryota</taxon>
        <taxon>Fungi</taxon>
        <taxon>Fungi incertae sedis</taxon>
        <taxon>Microsporidia</taxon>
        <taxon>Tubulinosematoidea</taxon>
        <taxon>Tubulinosematidae</taxon>
        <taxon>Anncaliia</taxon>
    </lineage>
</organism>
<accession>A0A059F3X3</accession>